<dbReference type="AlphaFoldDB" id="A0A7G9R5E8"/>
<dbReference type="InterPro" id="IPR003779">
    <property type="entry name" value="CMD-like"/>
</dbReference>
<proteinExistence type="predicted"/>
<protein>
    <submittedName>
        <fullName evidence="2">Carboxymuconolactone decarboxylase family protein</fullName>
    </submittedName>
</protein>
<dbReference type="Pfam" id="PF02627">
    <property type="entry name" value="CMD"/>
    <property type="match status" value="1"/>
</dbReference>
<dbReference type="SUPFAM" id="SSF69118">
    <property type="entry name" value="AhpD-like"/>
    <property type="match status" value="1"/>
</dbReference>
<gene>
    <name evidence="2" type="ORF">H9L10_00360</name>
</gene>
<accession>A0A7G9R5E8</accession>
<feature type="domain" description="Carboxymuconolactone decarboxylase-like" evidence="1">
    <location>
        <begin position="12"/>
        <end position="90"/>
    </location>
</feature>
<dbReference type="InterPro" id="IPR029032">
    <property type="entry name" value="AhpD-like"/>
</dbReference>
<evidence type="ECO:0000313" key="3">
    <source>
        <dbReference type="Proteomes" id="UP000515976"/>
    </source>
</evidence>
<dbReference type="EMBL" id="CP060712">
    <property type="protein sequence ID" value="QNN50823.1"/>
    <property type="molecule type" value="Genomic_DNA"/>
</dbReference>
<sequence length="99" mass="10377">MSALAGHEFVREAYLAAGGTSWSSPELSDRDRALAVVAALVAQHVVDERLDPYLALARGAGVTEDGLDALMVLLSAYLGQPATSRGAAAVHRTRSARDD</sequence>
<keyword evidence="3" id="KW-1185">Reference proteome</keyword>
<dbReference type="Gene3D" id="1.20.1290.10">
    <property type="entry name" value="AhpD-like"/>
    <property type="match status" value="1"/>
</dbReference>
<evidence type="ECO:0000313" key="2">
    <source>
        <dbReference type="EMBL" id="QNN50823.1"/>
    </source>
</evidence>
<name>A0A7G9R5E8_9MICO</name>
<evidence type="ECO:0000259" key="1">
    <source>
        <dbReference type="Pfam" id="PF02627"/>
    </source>
</evidence>
<dbReference type="GO" id="GO:0051920">
    <property type="term" value="F:peroxiredoxin activity"/>
    <property type="evidence" value="ECO:0007669"/>
    <property type="project" value="InterPro"/>
</dbReference>
<dbReference type="KEGG" id="pei:H9L10_00360"/>
<organism evidence="2 3">
    <name type="scientific">Phycicoccus endophyticus</name>
    <dbReference type="NCBI Taxonomy" id="1690220"/>
    <lineage>
        <taxon>Bacteria</taxon>
        <taxon>Bacillati</taxon>
        <taxon>Actinomycetota</taxon>
        <taxon>Actinomycetes</taxon>
        <taxon>Micrococcales</taxon>
        <taxon>Intrasporangiaceae</taxon>
        <taxon>Phycicoccus</taxon>
    </lineage>
</organism>
<dbReference type="Proteomes" id="UP000515976">
    <property type="component" value="Chromosome"/>
</dbReference>
<reference evidence="2 3" key="1">
    <citation type="submission" date="2020-08" db="EMBL/GenBank/DDBJ databases">
        <title>Genome sequence of Phycicoccus endophyticus JCM 31784T.</title>
        <authorList>
            <person name="Hyun D.-W."/>
            <person name="Bae J.-W."/>
        </authorList>
    </citation>
    <scope>NUCLEOTIDE SEQUENCE [LARGE SCALE GENOMIC DNA]</scope>
    <source>
        <strain evidence="2 3">JCM 31784</strain>
    </source>
</reference>